<reference evidence="3" key="1">
    <citation type="submission" date="2021-02" db="EMBL/GenBank/DDBJ databases">
        <authorList>
            <person name="Bekaert M."/>
        </authorList>
    </citation>
    <scope>NUCLEOTIDE SEQUENCE</scope>
    <source>
        <strain evidence="3">IoA-00</strain>
    </source>
</reference>
<protein>
    <submittedName>
        <fullName evidence="3">ZNHIT3</fullName>
    </submittedName>
</protein>
<dbReference type="Proteomes" id="UP000675881">
    <property type="component" value="Chromosome 11"/>
</dbReference>
<sequence>MGPSSGVLLKCGICEIQDRKYKCPTCYVPYCSSSCFGSHICVPYVPPKENSNPKKSTIFQENNSTVDLTALGKSDPLKTLLKSSPCLRDLLERVNTTHNPEGFMKLVMREPIFVEFADLVLDILDSESEKSS</sequence>
<gene>
    <name evidence="3" type="ORF">LSAA_3301</name>
</gene>
<organism evidence="3 4">
    <name type="scientific">Lepeophtheirus salmonis</name>
    <name type="common">Salmon louse</name>
    <name type="synonym">Caligus salmonis</name>
    <dbReference type="NCBI Taxonomy" id="72036"/>
    <lineage>
        <taxon>Eukaryota</taxon>
        <taxon>Metazoa</taxon>
        <taxon>Ecdysozoa</taxon>
        <taxon>Arthropoda</taxon>
        <taxon>Crustacea</taxon>
        <taxon>Multicrustacea</taxon>
        <taxon>Hexanauplia</taxon>
        <taxon>Copepoda</taxon>
        <taxon>Siphonostomatoida</taxon>
        <taxon>Caligidae</taxon>
        <taxon>Lepeophtheirus</taxon>
    </lineage>
</organism>
<dbReference type="GO" id="GO:0008270">
    <property type="term" value="F:zinc ion binding"/>
    <property type="evidence" value="ECO:0007669"/>
    <property type="project" value="UniProtKB-UniRule"/>
</dbReference>
<accession>A0A7R8H1G4</accession>
<keyword evidence="4" id="KW-1185">Reference proteome</keyword>
<evidence type="ECO:0000256" key="1">
    <source>
        <dbReference type="PROSITE-ProRule" id="PRU00453"/>
    </source>
</evidence>
<name>A0A7R8H1G4_LEPSM</name>
<feature type="domain" description="HIT-type" evidence="2">
    <location>
        <begin position="11"/>
        <end position="41"/>
    </location>
</feature>
<proteinExistence type="predicted"/>
<dbReference type="Pfam" id="PF21373">
    <property type="entry name" value="ZNHIT3_C"/>
    <property type="match status" value="1"/>
</dbReference>
<dbReference type="CDD" id="cd23024">
    <property type="entry name" value="zf-HIT_ZNHIT2-3"/>
    <property type="match status" value="1"/>
</dbReference>
<dbReference type="EMBL" id="HG994590">
    <property type="protein sequence ID" value="CAF2809064.1"/>
    <property type="molecule type" value="Genomic_DNA"/>
</dbReference>
<evidence type="ECO:0000313" key="4">
    <source>
        <dbReference type="Proteomes" id="UP000675881"/>
    </source>
</evidence>
<keyword evidence="1" id="KW-0479">Metal-binding</keyword>
<keyword evidence="1" id="KW-0863">Zinc-finger</keyword>
<dbReference type="AlphaFoldDB" id="A0A7R8H1G4"/>
<evidence type="ECO:0000313" key="3">
    <source>
        <dbReference type="EMBL" id="CAF2809064.1"/>
    </source>
</evidence>
<dbReference type="Pfam" id="PF04438">
    <property type="entry name" value="zf-HIT"/>
    <property type="match status" value="1"/>
</dbReference>
<dbReference type="PROSITE" id="PS51083">
    <property type="entry name" value="ZF_HIT"/>
    <property type="match status" value="1"/>
</dbReference>
<keyword evidence="1" id="KW-0862">Zinc</keyword>
<dbReference type="OrthoDB" id="18412at2759"/>
<dbReference type="Gene3D" id="3.30.60.190">
    <property type="match status" value="1"/>
</dbReference>
<dbReference type="InterPro" id="IPR048371">
    <property type="entry name" value="ZNHIT3_C"/>
</dbReference>
<evidence type="ECO:0000259" key="2">
    <source>
        <dbReference type="PROSITE" id="PS51083"/>
    </source>
</evidence>
<dbReference type="SUPFAM" id="SSF144232">
    <property type="entry name" value="HIT/MYND zinc finger-like"/>
    <property type="match status" value="1"/>
</dbReference>
<dbReference type="InterPro" id="IPR007529">
    <property type="entry name" value="Znf_HIT"/>
</dbReference>